<dbReference type="PROSITE" id="PS50878">
    <property type="entry name" value="RT_POL"/>
    <property type="match status" value="1"/>
</dbReference>
<comment type="caution">
    <text evidence="9">The sequence shown here is derived from an EMBL/GenBank/DDBJ whole genome shotgun (WGS) entry which is preliminary data.</text>
</comment>
<keyword evidence="10" id="KW-1185">Reference proteome</keyword>
<name>A0A0V0T5A2_9BILA</name>
<proteinExistence type="predicted"/>
<evidence type="ECO:0000256" key="2">
    <source>
        <dbReference type="ARBA" id="ARBA00022679"/>
    </source>
</evidence>
<dbReference type="FunFam" id="3.10.20.370:FF:000001">
    <property type="entry name" value="Retrovirus-related Pol polyprotein from transposon 17.6-like protein"/>
    <property type="match status" value="1"/>
</dbReference>
<dbReference type="GO" id="GO:0003676">
    <property type="term" value="F:nucleic acid binding"/>
    <property type="evidence" value="ECO:0007669"/>
    <property type="project" value="InterPro"/>
</dbReference>
<dbReference type="FunFam" id="3.30.70.270:FF:000003">
    <property type="entry name" value="Transposon Ty3-G Gag-Pol polyprotein"/>
    <property type="match status" value="1"/>
</dbReference>
<evidence type="ECO:0000256" key="3">
    <source>
        <dbReference type="ARBA" id="ARBA00022695"/>
    </source>
</evidence>
<dbReference type="OrthoDB" id="5920491at2759"/>
<dbReference type="Proteomes" id="UP000055048">
    <property type="component" value="Unassembled WGS sequence"/>
</dbReference>
<reference evidence="9 10" key="1">
    <citation type="submission" date="2015-01" db="EMBL/GenBank/DDBJ databases">
        <title>Evolution of Trichinella species and genotypes.</title>
        <authorList>
            <person name="Korhonen P.K."/>
            <person name="Edoardo P."/>
            <person name="Giuseppe L.R."/>
            <person name="Gasser R.B."/>
        </authorList>
    </citation>
    <scope>NUCLEOTIDE SEQUENCE [LARGE SCALE GENOMIC DNA]</scope>
    <source>
        <strain evidence="9">ISS417</strain>
    </source>
</reference>
<dbReference type="GO" id="GO:0016787">
    <property type="term" value="F:hydrolase activity"/>
    <property type="evidence" value="ECO:0007669"/>
    <property type="project" value="UniProtKB-KW"/>
</dbReference>
<dbReference type="CDD" id="cd09274">
    <property type="entry name" value="RNase_HI_RT_Ty3"/>
    <property type="match status" value="1"/>
</dbReference>
<dbReference type="EC" id="2.7.7.49" evidence="1"/>
<dbReference type="Pfam" id="PF17917">
    <property type="entry name" value="RT_RNaseH"/>
    <property type="match status" value="1"/>
</dbReference>
<keyword evidence="3" id="KW-0548">Nucleotidyltransferase</keyword>
<evidence type="ECO:0000256" key="4">
    <source>
        <dbReference type="ARBA" id="ARBA00022722"/>
    </source>
</evidence>
<dbReference type="STRING" id="144512.A0A0V0T5A2"/>
<dbReference type="InterPro" id="IPR041588">
    <property type="entry name" value="Integrase_H2C2"/>
</dbReference>
<keyword evidence="6" id="KW-0378">Hydrolase</keyword>
<dbReference type="GO" id="GO:0004519">
    <property type="term" value="F:endonuclease activity"/>
    <property type="evidence" value="ECO:0007669"/>
    <property type="project" value="UniProtKB-KW"/>
</dbReference>
<protein>
    <recommendedName>
        <fullName evidence="1">RNA-directed DNA polymerase</fullName>
        <ecNumber evidence="1">2.7.7.49</ecNumber>
    </recommendedName>
</protein>
<gene>
    <name evidence="9" type="primary">pol</name>
    <name evidence="9" type="ORF">T05_10635</name>
</gene>
<dbReference type="CDD" id="cd01647">
    <property type="entry name" value="RT_LTR"/>
    <property type="match status" value="1"/>
</dbReference>
<keyword evidence="5" id="KW-0255">Endonuclease</keyword>
<evidence type="ECO:0000256" key="6">
    <source>
        <dbReference type="ARBA" id="ARBA00022801"/>
    </source>
</evidence>
<dbReference type="InterPro" id="IPR050951">
    <property type="entry name" value="Retrovirus_Pol_polyprotein"/>
</dbReference>
<dbReference type="Gene3D" id="3.30.420.10">
    <property type="entry name" value="Ribonuclease H-like superfamily/Ribonuclease H"/>
    <property type="match status" value="1"/>
</dbReference>
<evidence type="ECO:0000259" key="8">
    <source>
        <dbReference type="PROSITE" id="PS50878"/>
    </source>
</evidence>
<dbReference type="InterPro" id="IPR043502">
    <property type="entry name" value="DNA/RNA_pol_sf"/>
</dbReference>
<dbReference type="FunFam" id="3.30.70.270:FF:000063">
    <property type="entry name" value="Zinc knuckle domaincontaining protein"/>
    <property type="match status" value="1"/>
</dbReference>
<dbReference type="InterPro" id="IPR043128">
    <property type="entry name" value="Rev_trsase/Diguanyl_cyclase"/>
</dbReference>
<dbReference type="InterPro" id="IPR036397">
    <property type="entry name" value="RNaseH_sf"/>
</dbReference>
<dbReference type="Gene3D" id="3.30.70.270">
    <property type="match status" value="2"/>
</dbReference>
<dbReference type="Pfam" id="PF00078">
    <property type="entry name" value="RVT_1"/>
    <property type="match status" value="1"/>
</dbReference>
<keyword evidence="2" id="KW-0808">Transferase</keyword>
<dbReference type="PANTHER" id="PTHR37984:SF5">
    <property type="entry name" value="PROTEIN NYNRIN-LIKE"/>
    <property type="match status" value="1"/>
</dbReference>
<dbReference type="PANTHER" id="PTHR37984">
    <property type="entry name" value="PROTEIN CBG26694"/>
    <property type="match status" value="1"/>
</dbReference>
<accession>A0A0V0T5A2</accession>
<dbReference type="GO" id="GO:0003964">
    <property type="term" value="F:RNA-directed DNA polymerase activity"/>
    <property type="evidence" value="ECO:0007669"/>
    <property type="project" value="UniProtKB-KW"/>
</dbReference>
<dbReference type="Pfam" id="PF17921">
    <property type="entry name" value="Integrase_H2C2"/>
    <property type="match status" value="1"/>
</dbReference>
<sequence length="609" mass="69720">MPFGLCNAPATFQRLMETVRRGLVGSDCLVYLDDVIVFGKAAEEHTARLREVLRRFREVRLKVKPEKCRLMKRRVSYLGHIISEKGIATDPSKTSAVREWPALTCVSKLRQFLGLATYYRKFFNGFANVAAPLHWLLEKGAEWDWSKACQSAFDALKHHFTSAPFIVDVDASGDGLGAVLSQREGKAERVVAYASRMLTKAERRYCATWREMLSLVWALREFRPYLYGQGFLVGTDHSCLRWLTTFKEPEGQVARWLESLAELDFEVEHRAGRLHGNADALSRTSYTQGGRLVEGSACAVQAAQLRTEDVAQSFKDQLLAAQQADPEIQLLRQWLVGASWPVECPPECSRDMHVLWQQRRGWVDYDGLIWRHRRGLTAEEGAKQALRRSLARVRSRFYWPGMSGDVHTWCRTCTQCARRKGPTKNNRAPMQAMFAGYPLQRVDMDILGALEKTPSGNRYVLFLTDYFTKWRAAFPSPTWEPVPWPRCWSRSTSRTLAPLTICTATKAAHLKRRWCWRCADCSALGRRDLLHTTRKRMDRRRGLTARSWTWCPSWSMGTQASGMICHAGVQQQRSREYGSDACDRHAWSRVAVAAGCSDREPAYFTEFYF</sequence>
<dbReference type="InterPro" id="IPR041373">
    <property type="entry name" value="RT_RNaseH"/>
</dbReference>
<keyword evidence="4" id="KW-0540">Nuclease</keyword>
<evidence type="ECO:0000313" key="9">
    <source>
        <dbReference type="EMBL" id="KRX34174.1"/>
    </source>
</evidence>
<evidence type="ECO:0000256" key="5">
    <source>
        <dbReference type="ARBA" id="ARBA00022759"/>
    </source>
</evidence>
<dbReference type="InterPro" id="IPR000477">
    <property type="entry name" value="RT_dom"/>
</dbReference>
<evidence type="ECO:0000256" key="1">
    <source>
        <dbReference type="ARBA" id="ARBA00012493"/>
    </source>
</evidence>
<evidence type="ECO:0000313" key="10">
    <source>
        <dbReference type="Proteomes" id="UP000055048"/>
    </source>
</evidence>
<keyword evidence="7" id="KW-0695">RNA-directed DNA polymerase</keyword>
<dbReference type="SUPFAM" id="SSF56672">
    <property type="entry name" value="DNA/RNA polymerases"/>
    <property type="match status" value="1"/>
</dbReference>
<dbReference type="EMBL" id="JYDJ01000616">
    <property type="protein sequence ID" value="KRX34174.1"/>
    <property type="molecule type" value="Genomic_DNA"/>
</dbReference>
<dbReference type="Gene3D" id="1.10.340.70">
    <property type="match status" value="1"/>
</dbReference>
<evidence type="ECO:0000256" key="7">
    <source>
        <dbReference type="ARBA" id="ARBA00022918"/>
    </source>
</evidence>
<dbReference type="AlphaFoldDB" id="A0A0V0T5A2"/>
<organism evidence="9 10">
    <name type="scientific">Trichinella murrelli</name>
    <dbReference type="NCBI Taxonomy" id="144512"/>
    <lineage>
        <taxon>Eukaryota</taxon>
        <taxon>Metazoa</taxon>
        <taxon>Ecdysozoa</taxon>
        <taxon>Nematoda</taxon>
        <taxon>Enoplea</taxon>
        <taxon>Dorylaimia</taxon>
        <taxon>Trichinellida</taxon>
        <taxon>Trichinellidae</taxon>
        <taxon>Trichinella</taxon>
    </lineage>
</organism>
<feature type="domain" description="Reverse transcriptase" evidence="8">
    <location>
        <begin position="1"/>
        <end position="82"/>
    </location>
</feature>